<protein>
    <submittedName>
        <fullName evidence="2">Uncharacterized protein</fullName>
    </submittedName>
</protein>
<evidence type="ECO:0000313" key="3">
    <source>
        <dbReference type="Proteomes" id="UP000051836"/>
    </source>
</evidence>
<evidence type="ECO:0000256" key="1">
    <source>
        <dbReference type="SAM" id="MobiDB-lite"/>
    </source>
</evidence>
<feature type="region of interest" description="Disordered" evidence="1">
    <location>
        <begin position="16"/>
        <end position="124"/>
    </location>
</feature>
<reference evidence="2 3" key="1">
    <citation type="submission" date="2015-10" db="EMBL/GenBank/DDBJ databases">
        <authorList>
            <person name="Gilbert D.G."/>
        </authorList>
    </citation>
    <scope>NUCLEOTIDE SEQUENCE [LARGE SCALE GENOMIC DNA]</scope>
    <source>
        <strain evidence="2">FVVF132</strain>
    </source>
</reference>
<gene>
    <name evidence="2" type="ORF">AAES_17571</name>
</gene>
<dbReference type="Proteomes" id="UP000051836">
    <property type="component" value="Unassembled WGS sequence"/>
</dbReference>
<comment type="caution">
    <text evidence="2">The sequence shown here is derived from an EMBL/GenBank/DDBJ whole genome shotgun (WGS) entry which is preliminary data.</text>
</comment>
<proteinExistence type="predicted"/>
<dbReference type="EMBL" id="LMAW01000251">
    <property type="protein sequence ID" value="KQL59811.1"/>
    <property type="molecule type" value="Genomic_DNA"/>
</dbReference>
<sequence length="228" mass="24245">MKGERVAAASALAALAPESFPDSTSKLLLENPKIPLPPTSRIVTISPEAPHPPVSIVPREVEGSSLLKAKQPSPQQPPLLFPPVDDGKNGAESFTPPLPPPTSSPYPPLPLSSPSTPKEKEEYHTALDKTDLQYLISGLQRLEAQTQTAKASNPFFPSVSTFSPPGYTANPIANVWGGGFGDPVTRWKGVIRDAIVDGHFISSDHPMAFPGVLDQTGRGNGRRCIGKC</sequence>
<feature type="compositionally biased region" description="Pro residues" evidence="1">
    <location>
        <begin position="96"/>
        <end position="111"/>
    </location>
</feature>
<accession>A0A0Q3X890</accession>
<dbReference type="AlphaFoldDB" id="A0A0Q3X890"/>
<evidence type="ECO:0000313" key="2">
    <source>
        <dbReference type="EMBL" id="KQL59811.1"/>
    </source>
</evidence>
<organism evidence="2 3">
    <name type="scientific">Amazona aestiva</name>
    <name type="common">Blue-fronted Amazon parrot</name>
    <dbReference type="NCBI Taxonomy" id="12930"/>
    <lineage>
        <taxon>Eukaryota</taxon>
        <taxon>Metazoa</taxon>
        <taxon>Chordata</taxon>
        <taxon>Craniata</taxon>
        <taxon>Vertebrata</taxon>
        <taxon>Euteleostomi</taxon>
        <taxon>Archelosauria</taxon>
        <taxon>Archosauria</taxon>
        <taxon>Dinosauria</taxon>
        <taxon>Saurischia</taxon>
        <taxon>Theropoda</taxon>
        <taxon>Coelurosauria</taxon>
        <taxon>Aves</taxon>
        <taxon>Neognathae</taxon>
        <taxon>Neoaves</taxon>
        <taxon>Telluraves</taxon>
        <taxon>Australaves</taxon>
        <taxon>Psittaciformes</taxon>
        <taxon>Psittacidae</taxon>
        <taxon>Amazona</taxon>
    </lineage>
</organism>
<keyword evidence="3" id="KW-1185">Reference proteome</keyword>
<name>A0A0Q3X890_AMAAE</name>